<reference evidence="2 3" key="1">
    <citation type="submission" date="2013-06" db="EMBL/GenBank/DDBJ databases">
        <title>Draft genome sequence of Thauera terpenica.</title>
        <authorList>
            <person name="Liu B."/>
            <person name="Frostegard A.H."/>
            <person name="Shapleigh J.P."/>
        </authorList>
    </citation>
    <scope>NUCLEOTIDE SEQUENCE [LARGE SCALE GENOMIC DNA]</scope>
    <source>
        <strain evidence="2 3">58Eu</strain>
    </source>
</reference>
<accession>T0AQS8</accession>
<dbReference type="PATRIC" id="fig|1348657.5.peg.2396"/>
<organism evidence="2 3">
    <name type="scientific">Thauera terpenica 58Eu</name>
    <dbReference type="NCBI Taxonomy" id="1348657"/>
    <lineage>
        <taxon>Bacteria</taxon>
        <taxon>Pseudomonadati</taxon>
        <taxon>Pseudomonadota</taxon>
        <taxon>Betaproteobacteria</taxon>
        <taxon>Rhodocyclales</taxon>
        <taxon>Zoogloeaceae</taxon>
        <taxon>Thauera</taxon>
    </lineage>
</organism>
<protein>
    <recommendedName>
        <fullName evidence="1">Endonuclease GajA/Old nuclease/RecF-like AAA domain-containing protein</fullName>
    </recommendedName>
</protein>
<dbReference type="InterPro" id="IPR041685">
    <property type="entry name" value="AAA_GajA/Old/RecF-like"/>
</dbReference>
<sequence>MIVGIFLRYIKTYRGYNYIPLVSDDRFCGLVGNNGIGKSSILEAIDALFNDKPLNLNIATKRSGLVETNPHVVPVFLIRRNDLSGNLASLAETLNSLAMQISDADVSSAVLKTQIRKFTAHRAKLIDCFSMDEQYLIPIGIDRLHEVSLSLFNCRKLVELHLGEDTDSATTTLTEFQLKEFTPLLDRIKASTDYIYIPKEIDSDSFTKLETKEIQSLMGESLNQIIEGLVSAEVVRDINVRLNSFLDTLSQELVSYSYRTRTDRQQNLKKQDVYNLIVQAFFNIRMLHRKQGEAWLEINSLSSGEKQKAIIDVAHSLIKNHRASGDNLILAVDEPESSLHMSACFDQFAALYEISRSCRQLLFATHWYGFFPTIESGSAAVITRTGEEHIVDLINLSNQREQVRQMTRGSRGKLPYDVRLKSINDFVQSIITSSIGDEPYNWLICEGSSEKVYLSAYLKNLIEENRLRIIPVGGAKEIKRLYQHLAVSYEEFKDEVTGRIFLLSDTDAELVLYEVRNFDNLHCKRMVTARSPKSVSLVNIQSNPISPKTEIEDVLNGKLFYETLRTFVSDNPRLEFLGSYPEATEDLSFFALDLRESEREAIEKFFDEGNNKFIFAEKYVTGLTPEMVVPSWITEIRDWVAPPVRLSGG</sequence>
<dbReference type="AlphaFoldDB" id="T0AQS8"/>
<comment type="caution">
    <text evidence="2">The sequence shown here is derived from an EMBL/GenBank/DDBJ whole genome shotgun (WGS) entry which is preliminary data.</text>
</comment>
<proteinExistence type="predicted"/>
<gene>
    <name evidence="2" type="ORF">M622_16550</name>
</gene>
<evidence type="ECO:0000313" key="2">
    <source>
        <dbReference type="EMBL" id="EPZ15164.1"/>
    </source>
</evidence>
<dbReference type="eggNOG" id="COG3593">
    <property type="taxonomic scope" value="Bacteria"/>
</dbReference>
<dbReference type="Proteomes" id="UP000015455">
    <property type="component" value="Unassembled WGS sequence"/>
</dbReference>
<dbReference type="RefSeq" id="WP_021249809.1">
    <property type="nucleotide sequence ID" value="NZ_ATJV01000060.1"/>
</dbReference>
<feature type="domain" description="Endonuclease GajA/Old nuclease/RecF-like AAA" evidence="1">
    <location>
        <begin position="10"/>
        <end position="366"/>
    </location>
</feature>
<dbReference type="PANTHER" id="PTHR43581:SF2">
    <property type="entry name" value="EXCINUCLEASE ATPASE SUBUNIT"/>
    <property type="match status" value="1"/>
</dbReference>
<dbReference type="InterPro" id="IPR027417">
    <property type="entry name" value="P-loop_NTPase"/>
</dbReference>
<keyword evidence="3" id="KW-1185">Reference proteome</keyword>
<dbReference type="PANTHER" id="PTHR43581">
    <property type="entry name" value="ATP/GTP PHOSPHATASE"/>
    <property type="match status" value="1"/>
</dbReference>
<dbReference type="InterPro" id="IPR051396">
    <property type="entry name" value="Bact_Antivir_Def_Nuclease"/>
</dbReference>
<dbReference type="EMBL" id="ATJV01000060">
    <property type="protein sequence ID" value="EPZ15164.1"/>
    <property type="molecule type" value="Genomic_DNA"/>
</dbReference>
<dbReference type="Pfam" id="PF13175">
    <property type="entry name" value="AAA_15"/>
    <property type="match status" value="1"/>
</dbReference>
<evidence type="ECO:0000313" key="3">
    <source>
        <dbReference type="Proteomes" id="UP000015455"/>
    </source>
</evidence>
<dbReference type="Gene3D" id="3.40.50.300">
    <property type="entry name" value="P-loop containing nucleotide triphosphate hydrolases"/>
    <property type="match status" value="1"/>
</dbReference>
<dbReference type="OrthoDB" id="3322489at2"/>
<dbReference type="SUPFAM" id="SSF52540">
    <property type="entry name" value="P-loop containing nucleoside triphosphate hydrolases"/>
    <property type="match status" value="1"/>
</dbReference>
<name>T0AQS8_9RHOO</name>
<dbReference type="STRING" id="1348657.M622_16550"/>
<evidence type="ECO:0000259" key="1">
    <source>
        <dbReference type="Pfam" id="PF13175"/>
    </source>
</evidence>